<evidence type="ECO:0000313" key="11">
    <source>
        <dbReference type="EMBL" id="ODV59064.1"/>
    </source>
</evidence>
<dbReference type="STRING" id="1344418.A0A1D2VBJ7"/>
<dbReference type="InterPro" id="IPR044738">
    <property type="entry name" value="Atg22"/>
</dbReference>
<evidence type="ECO:0000256" key="1">
    <source>
        <dbReference type="ARBA" id="ARBA00004128"/>
    </source>
</evidence>
<dbReference type="AlphaFoldDB" id="A0A1D2VBJ7"/>
<feature type="transmembrane region" description="Helical" evidence="10">
    <location>
        <begin position="405"/>
        <end position="427"/>
    </location>
</feature>
<keyword evidence="6 10" id="KW-0029">Amino-acid transport</keyword>
<evidence type="ECO:0000256" key="2">
    <source>
        <dbReference type="ARBA" id="ARBA00006978"/>
    </source>
</evidence>
<organism evidence="11 12">
    <name type="scientific">Ascoidea rubescens DSM 1968</name>
    <dbReference type="NCBI Taxonomy" id="1344418"/>
    <lineage>
        <taxon>Eukaryota</taxon>
        <taxon>Fungi</taxon>
        <taxon>Dikarya</taxon>
        <taxon>Ascomycota</taxon>
        <taxon>Saccharomycotina</taxon>
        <taxon>Saccharomycetes</taxon>
        <taxon>Ascoideaceae</taxon>
        <taxon>Ascoidea</taxon>
    </lineage>
</organism>
<comment type="similarity">
    <text evidence="2 10">Belongs to the ATG22 family.</text>
</comment>
<dbReference type="GO" id="GO:0000329">
    <property type="term" value="C:fungal-type vacuole membrane"/>
    <property type="evidence" value="ECO:0007669"/>
    <property type="project" value="EnsemblFungi"/>
</dbReference>
<feature type="transmembrane region" description="Helical" evidence="10">
    <location>
        <begin position="276"/>
        <end position="296"/>
    </location>
</feature>
<evidence type="ECO:0000256" key="6">
    <source>
        <dbReference type="ARBA" id="ARBA00022970"/>
    </source>
</evidence>
<dbReference type="GeneID" id="30967507"/>
<feature type="transmembrane region" description="Helical" evidence="10">
    <location>
        <begin position="143"/>
        <end position="163"/>
    </location>
</feature>
<dbReference type="InterPro" id="IPR036259">
    <property type="entry name" value="MFS_trans_sf"/>
</dbReference>
<evidence type="ECO:0000313" key="12">
    <source>
        <dbReference type="Proteomes" id="UP000095038"/>
    </source>
</evidence>
<dbReference type="InterPro" id="IPR024671">
    <property type="entry name" value="Atg22-like"/>
</dbReference>
<dbReference type="InParanoid" id="A0A1D2VBJ7"/>
<comment type="subcellular location">
    <subcellularLocation>
        <location evidence="1 10">Vacuole membrane</location>
        <topology evidence="1 10">Multi-pass membrane protein</topology>
    </subcellularLocation>
</comment>
<sequence>MTTTSRFNPNEHTPLLQEEFPNFIPIESRISEDDSDETDTSIDLDSTTINEILGWCLYGWAAEPFIISAIATYIPLLLEQFARDNGVLFDDHLVPCVSSNDPNDEIPNPNLPPNNVNNLAFNIFKAKQCVVKVLGFYVDTSSFTMYTFAFSVFVQTLLVISITGFADRGNYKKPVLVISGFLGAISTILMYFLNYKFLLLSAFYCVLSNSCFGVVNVCGNSILPVLVSNSYKIRKLNKKLVQSSELSLNDQIKIEGKLTIQKGLISSKISGLGSGLGYFAAFIVQLISILIVLKTGSSTLSIQYALLFIGCWWFIFQFPIIFLLKSREIDPDLIPLTNNNRKITFFEYIQIGWLNLLTAFKKIKLLKDVCIFLTGWFIISDSITTINSAAILFSKTELSMTTPELAIIGVIAIIAAIFGTLIIPNFVQPYFKLNSKMTLILIIIWSSMIPFYGILGFYFDNIGLQHKSEMYLLAMWYGISLGGLSTISRSLFSLLIPRGRESLFFALFAVTDKGSSIIGPIISGLITDKTHNIRYCFWFLWILLVISLPVFWLLNLERGKRDASEFEDEELLHEELADGAFRVTHYQQ</sequence>
<feature type="transmembrane region" description="Helical" evidence="10">
    <location>
        <begin position="369"/>
        <end position="393"/>
    </location>
</feature>
<dbReference type="InterPro" id="IPR050495">
    <property type="entry name" value="ATG22/LtaA_families"/>
</dbReference>
<feature type="transmembrane region" description="Helical" evidence="10">
    <location>
        <begin position="439"/>
        <end position="459"/>
    </location>
</feature>
<keyword evidence="12" id="KW-1185">Reference proteome</keyword>
<evidence type="ECO:0000256" key="4">
    <source>
        <dbReference type="ARBA" id="ARBA00022554"/>
    </source>
</evidence>
<dbReference type="GO" id="GO:0006914">
    <property type="term" value="P:autophagy"/>
    <property type="evidence" value="ECO:0007669"/>
    <property type="project" value="UniProtKB-KW"/>
</dbReference>
<feature type="transmembrane region" description="Helical" evidence="10">
    <location>
        <begin position="504"/>
        <end position="526"/>
    </location>
</feature>
<protein>
    <recommendedName>
        <fullName evidence="10">Autophagy-related protein</fullName>
    </recommendedName>
</protein>
<gene>
    <name evidence="11" type="ORF">ASCRUDRAFT_77463</name>
</gene>
<feature type="transmembrane region" description="Helical" evidence="10">
    <location>
        <begin position="302"/>
        <end position="324"/>
    </location>
</feature>
<feature type="transmembrane region" description="Helical" evidence="10">
    <location>
        <begin position="471"/>
        <end position="492"/>
    </location>
</feature>
<dbReference type="FunCoup" id="A0A1D2VBJ7">
    <property type="interactions" value="29"/>
</dbReference>
<evidence type="ECO:0000256" key="5">
    <source>
        <dbReference type="ARBA" id="ARBA00022692"/>
    </source>
</evidence>
<keyword evidence="5 10" id="KW-0812">Transmembrane</keyword>
<feature type="transmembrane region" description="Helical" evidence="10">
    <location>
        <begin position="175"/>
        <end position="193"/>
    </location>
</feature>
<evidence type="ECO:0000256" key="7">
    <source>
        <dbReference type="ARBA" id="ARBA00022989"/>
    </source>
</evidence>
<keyword evidence="7 10" id="KW-1133">Transmembrane helix</keyword>
<dbReference type="PANTHER" id="PTHR23519">
    <property type="entry name" value="AUTOPHAGY-RELATED PROTEIN 22"/>
    <property type="match status" value="1"/>
</dbReference>
<reference evidence="12" key="1">
    <citation type="submission" date="2016-05" db="EMBL/GenBank/DDBJ databases">
        <title>Comparative genomics of biotechnologically important yeasts.</title>
        <authorList>
            <consortium name="DOE Joint Genome Institute"/>
            <person name="Riley R."/>
            <person name="Haridas S."/>
            <person name="Wolfe K.H."/>
            <person name="Lopes M.R."/>
            <person name="Hittinger C.T."/>
            <person name="Goker M."/>
            <person name="Salamov A."/>
            <person name="Wisecaver J."/>
            <person name="Long T.M."/>
            <person name="Aerts A.L."/>
            <person name="Barry K."/>
            <person name="Choi C."/>
            <person name="Clum A."/>
            <person name="Coughlan A.Y."/>
            <person name="Deshpande S."/>
            <person name="Douglass A.P."/>
            <person name="Hanson S.J."/>
            <person name="Klenk H.-P."/>
            <person name="Labutti K."/>
            <person name="Lapidus A."/>
            <person name="Lindquist E."/>
            <person name="Lipzen A."/>
            <person name="Meier-Kolthoff J.P."/>
            <person name="Ohm R.A."/>
            <person name="Otillar R.P."/>
            <person name="Pangilinan J."/>
            <person name="Peng Y."/>
            <person name="Rokas A."/>
            <person name="Rosa C.A."/>
            <person name="Scheuner C."/>
            <person name="Sibirny A.A."/>
            <person name="Slot J.C."/>
            <person name="Stielow J.B."/>
            <person name="Sun H."/>
            <person name="Kurtzman C.P."/>
            <person name="Blackwell M."/>
            <person name="Grigoriev I.V."/>
            <person name="Jeffries T.W."/>
        </authorList>
    </citation>
    <scope>NUCLEOTIDE SEQUENCE [LARGE SCALE GENOMIC DNA]</scope>
    <source>
        <strain evidence="12">DSM 1968</strain>
    </source>
</reference>
<comment type="function">
    <text evidence="10">Vacuolar effluxer which mediate the efflux of amino acids resulting from autophagic degradation. The release of autophagic amino acids allows the maintenance of protein synthesis and viability during nitrogen starvation.</text>
</comment>
<dbReference type="SUPFAM" id="SSF103473">
    <property type="entry name" value="MFS general substrate transporter"/>
    <property type="match status" value="1"/>
</dbReference>
<dbReference type="Pfam" id="PF11700">
    <property type="entry name" value="ATG22"/>
    <property type="match status" value="1"/>
</dbReference>
<keyword evidence="9 10" id="KW-0472">Membrane</keyword>
<dbReference type="Gene3D" id="1.20.1250.20">
    <property type="entry name" value="MFS general substrate transporter like domains"/>
    <property type="match status" value="1"/>
</dbReference>
<evidence type="ECO:0000256" key="8">
    <source>
        <dbReference type="ARBA" id="ARBA00023006"/>
    </source>
</evidence>
<evidence type="ECO:0000256" key="10">
    <source>
        <dbReference type="RuleBase" id="RU363073"/>
    </source>
</evidence>
<keyword evidence="8 10" id="KW-0072">Autophagy</keyword>
<evidence type="ECO:0000256" key="3">
    <source>
        <dbReference type="ARBA" id="ARBA00022448"/>
    </source>
</evidence>
<dbReference type="CDD" id="cd17483">
    <property type="entry name" value="MFS_Atg22_like"/>
    <property type="match status" value="1"/>
</dbReference>
<evidence type="ECO:0000256" key="9">
    <source>
        <dbReference type="ARBA" id="ARBA00023136"/>
    </source>
</evidence>
<name>A0A1D2VBJ7_9ASCO</name>
<dbReference type="EMBL" id="KV454488">
    <property type="protein sequence ID" value="ODV59064.1"/>
    <property type="molecule type" value="Genomic_DNA"/>
</dbReference>
<dbReference type="Proteomes" id="UP000095038">
    <property type="component" value="Unassembled WGS sequence"/>
</dbReference>
<proteinExistence type="inferred from homology"/>
<dbReference type="GO" id="GO:0032974">
    <property type="term" value="P:amino acid transmembrane export from vacuole"/>
    <property type="evidence" value="ECO:0007669"/>
    <property type="project" value="EnsemblFungi"/>
</dbReference>
<dbReference type="RefSeq" id="XP_020045371.1">
    <property type="nucleotide sequence ID" value="XM_020193871.1"/>
</dbReference>
<feature type="transmembrane region" description="Helical" evidence="10">
    <location>
        <begin position="532"/>
        <end position="554"/>
    </location>
</feature>
<keyword evidence="4 10" id="KW-0926">Vacuole</keyword>
<dbReference type="OrthoDB" id="42657at2759"/>
<dbReference type="PANTHER" id="PTHR23519:SF1">
    <property type="entry name" value="AUTOPHAGY-RELATED PROTEIN 22"/>
    <property type="match status" value="1"/>
</dbReference>
<keyword evidence="3 10" id="KW-0813">Transport</keyword>
<feature type="transmembrane region" description="Helical" evidence="10">
    <location>
        <begin position="199"/>
        <end position="227"/>
    </location>
</feature>
<accession>A0A1D2VBJ7</accession>